<dbReference type="EMBL" id="CAADRP010001818">
    <property type="protein sequence ID" value="VFU53635.1"/>
    <property type="molecule type" value="Genomic_DNA"/>
</dbReference>
<dbReference type="AlphaFoldDB" id="A0A6N2MK50"/>
<accession>A0A6N2MK50</accession>
<organism evidence="1">
    <name type="scientific">Salix viminalis</name>
    <name type="common">Common osier</name>
    <name type="synonym">Basket willow</name>
    <dbReference type="NCBI Taxonomy" id="40686"/>
    <lineage>
        <taxon>Eukaryota</taxon>
        <taxon>Viridiplantae</taxon>
        <taxon>Streptophyta</taxon>
        <taxon>Embryophyta</taxon>
        <taxon>Tracheophyta</taxon>
        <taxon>Spermatophyta</taxon>
        <taxon>Magnoliopsida</taxon>
        <taxon>eudicotyledons</taxon>
        <taxon>Gunneridae</taxon>
        <taxon>Pentapetalae</taxon>
        <taxon>rosids</taxon>
        <taxon>fabids</taxon>
        <taxon>Malpighiales</taxon>
        <taxon>Salicaceae</taxon>
        <taxon>Saliceae</taxon>
        <taxon>Salix</taxon>
    </lineage>
</organism>
<proteinExistence type="predicted"/>
<evidence type="ECO:0000313" key="1">
    <source>
        <dbReference type="EMBL" id="VFU53635.1"/>
    </source>
</evidence>
<reference evidence="1" key="1">
    <citation type="submission" date="2019-03" db="EMBL/GenBank/DDBJ databases">
        <authorList>
            <person name="Mank J."/>
            <person name="Almeida P."/>
        </authorList>
    </citation>
    <scope>NUCLEOTIDE SEQUENCE</scope>
    <source>
        <strain evidence="1">78183</strain>
    </source>
</reference>
<name>A0A6N2MK50_SALVM</name>
<protein>
    <submittedName>
        <fullName evidence="1">Uncharacterized protein</fullName>
    </submittedName>
</protein>
<sequence>MPLMIHHLNIWAIPFGSYRTSISSSNDPEAKKWVREGKNIYTASKTGRALLSVSMLVAASALPAAGAINKKMLRLRAGSHGLLHGFHAYKGPVLQCLGDSLYDKRTTVAGGGTEGPVKKLVEENEGSVITTRRVELREAAKKALISRKRFQQAQMGEADKGGVGNPRKITWWYDPLTCSSMYAGDMVKWETAEACLADDQTGSKLLWDCHNQSLTGDDLHFCFFYNHNYIIYNFAMEGTCAGGRRRWRGYIST</sequence>
<gene>
    <name evidence="1" type="ORF">SVIM_LOCUS372678</name>
</gene>